<reference evidence="1" key="1">
    <citation type="submission" date="2020-06" db="EMBL/GenBank/DDBJ databases">
        <title>Unique genomic features of the anaerobic methanotrophic archaea.</title>
        <authorList>
            <person name="Chadwick G.L."/>
            <person name="Skennerton C.T."/>
            <person name="Laso-Perez R."/>
            <person name="Leu A.O."/>
            <person name="Speth D.R."/>
            <person name="Yu H."/>
            <person name="Morgan-Lang C."/>
            <person name="Hatzenpichler R."/>
            <person name="Goudeau D."/>
            <person name="Malmstrom R."/>
            <person name="Brazelton W.J."/>
            <person name="Woyke T."/>
            <person name="Hallam S.J."/>
            <person name="Tyson G.W."/>
            <person name="Wegener G."/>
            <person name="Boetius A."/>
            <person name="Orphan V."/>
        </authorList>
    </citation>
    <scope>NUCLEOTIDE SEQUENCE</scope>
</reference>
<name>A0A7G9YLK3_9EURY</name>
<evidence type="ECO:0000313" key="1">
    <source>
        <dbReference type="EMBL" id="QNO48887.1"/>
    </source>
</evidence>
<sequence>MRGRSQRIILNFERVNFIEVEEPLGRCAERKGIFM</sequence>
<gene>
    <name evidence="1" type="ORF">JFFFLBDL_00012</name>
</gene>
<protein>
    <submittedName>
        <fullName evidence="1">Uncharacterized protein</fullName>
    </submittedName>
</protein>
<dbReference type="EMBL" id="MT631365">
    <property type="protein sequence ID" value="QNO48887.1"/>
    <property type="molecule type" value="Genomic_DNA"/>
</dbReference>
<accession>A0A7G9YLK3</accession>
<organism evidence="1">
    <name type="scientific">Candidatus Methanogaster sp. ANME-2c ERB4</name>
    <dbReference type="NCBI Taxonomy" id="2759911"/>
    <lineage>
        <taxon>Archaea</taxon>
        <taxon>Methanobacteriati</taxon>
        <taxon>Methanobacteriota</taxon>
        <taxon>Stenosarchaea group</taxon>
        <taxon>Methanomicrobia</taxon>
        <taxon>Methanosarcinales</taxon>
        <taxon>ANME-2 cluster</taxon>
        <taxon>Candidatus Methanogasteraceae</taxon>
        <taxon>Candidatus Methanogaster</taxon>
    </lineage>
</organism>
<dbReference type="AlphaFoldDB" id="A0A7G9YLK3"/>
<proteinExistence type="predicted"/>